<reference evidence="1" key="1">
    <citation type="submission" date="2021-03" db="EMBL/GenBank/DDBJ databases">
        <authorList>
            <consortium name="DOE Joint Genome Institute"/>
            <person name="Ahrendt S."/>
            <person name="Looney B.P."/>
            <person name="Miyauchi S."/>
            <person name="Morin E."/>
            <person name="Drula E."/>
            <person name="Courty P.E."/>
            <person name="Chicoki N."/>
            <person name="Fauchery L."/>
            <person name="Kohler A."/>
            <person name="Kuo A."/>
            <person name="Labutti K."/>
            <person name="Pangilinan J."/>
            <person name="Lipzen A."/>
            <person name="Riley R."/>
            <person name="Andreopoulos W."/>
            <person name="He G."/>
            <person name="Johnson J."/>
            <person name="Barry K.W."/>
            <person name="Grigoriev I.V."/>
            <person name="Nagy L."/>
            <person name="Hibbett D."/>
            <person name="Henrissat B."/>
            <person name="Matheny P.B."/>
            <person name="Labbe J."/>
            <person name="Martin F."/>
        </authorList>
    </citation>
    <scope>NUCLEOTIDE SEQUENCE</scope>
    <source>
        <strain evidence="1">HHB10654</strain>
    </source>
</reference>
<dbReference type="EMBL" id="MU277211">
    <property type="protein sequence ID" value="KAI0061646.1"/>
    <property type="molecule type" value="Genomic_DNA"/>
</dbReference>
<dbReference type="Proteomes" id="UP000814140">
    <property type="component" value="Unassembled WGS sequence"/>
</dbReference>
<evidence type="ECO:0000313" key="1">
    <source>
        <dbReference type="EMBL" id="KAI0061646.1"/>
    </source>
</evidence>
<name>A0ACB8T0J4_9AGAM</name>
<gene>
    <name evidence="1" type="ORF">BV25DRAFT_729518</name>
</gene>
<comment type="caution">
    <text evidence="1">The sequence shown here is derived from an EMBL/GenBank/DDBJ whole genome shotgun (WGS) entry which is preliminary data.</text>
</comment>
<accession>A0ACB8T0J4</accession>
<sequence>MNQSVQSTKNRRLNHAAKAWQTTYTRAPKFVASRPKAILNYVLRYTALQDTSVSTRSVVVSPIHFHLKGACTTSQMSMRQRNTAESSSSKGDSSSLRKISQPKVSPVGGTKNPLLLQKFYIGNAARLFFSEANLLRSPGPTPDGGPICLPSP</sequence>
<reference evidence="1" key="2">
    <citation type="journal article" date="2022" name="New Phytol.">
        <title>Evolutionary transition to the ectomycorrhizal habit in the genomes of a hyperdiverse lineage of mushroom-forming fungi.</title>
        <authorList>
            <person name="Looney B."/>
            <person name="Miyauchi S."/>
            <person name="Morin E."/>
            <person name="Drula E."/>
            <person name="Courty P.E."/>
            <person name="Kohler A."/>
            <person name="Kuo A."/>
            <person name="LaButti K."/>
            <person name="Pangilinan J."/>
            <person name="Lipzen A."/>
            <person name="Riley R."/>
            <person name="Andreopoulos W."/>
            <person name="He G."/>
            <person name="Johnson J."/>
            <person name="Nolan M."/>
            <person name="Tritt A."/>
            <person name="Barry K.W."/>
            <person name="Grigoriev I.V."/>
            <person name="Nagy L.G."/>
            <person name="Hibbett D."/>
            <person name="Henrissat B."/>
            <person name="Matheny P.B."/>
            <person name="Labbe J."/>
            <person name="Martin F.M."/>
        </authorList>
    </citation>
    <scope>NUCLEOTIDE SEQUENCE</scope>
    <source>
        <strain evidence="1">HHB10654</strain>
    </source>
</reference>
<proteinExistence type="predicted"/>
<keyword evidence="2" id="KW-1185">Reference proteome</keyword>
<organism evidence="1 2">
    <name type="scientific">Artomyces pyxidatus</name>
    <dbReference type="NCBI Taxonomy" id="48021"/>
    <lineage>
        <taxon>Eukaryota</taxon>
        <taxon>Fungi</taxon>
        <taxon>Dikarya</taxon>
        <taxon>Basidiomycota</taxon>
        <taxon>Agaricomycotina</taxon>
        <taxon>Agaricomycetes</taxon>
        <taxon>Russulales</taxon>
        <taxon>Auriscalpiaceae</taxon>
        <taxon>Artomyces</taxon>
    </lineage>
</organism>
<evidence type="ECO:0000313" key="2">
    <source>
        <dbReference type="Proteomes" id="UP000814140"/>
    </source>
</evidence>
<protein>
    <submittedName>
        <fullName evidence="1">Uncharacterized protein</fullName>
    </submittedName>
</protein>